<keyword evidence="3" id="KW-0408">Iron</keyword>
<sequence>MTTPSIVLPPEMVEMHAPTPVAQSSTPIITAPQADLSSLDLSLPLSTLLKSGTKIAHADAEHSPGAIALATGTLELSEYVRYLVFLWVVYRVLEDKLDEVVARGSTSSSTDGSVDALYALWSDEKGKGRMLRRSDGLAEDIIYYLDYLNIPAPSSERQLDSIPFPTPDLVRDIITSPPSDLQAFTDHLTSTSASPHPGRLLAHAYVRYLGDLSGGQLVAAKIRRVYSLPPPPGGTAFYEFDLDEEGNGRGVSVYKQGGKEGEGGDTLYERKKKVEGIKNWFRDCMDMNVGDDEALKAELVQEAITSFRLSTRIFSLLQPPSPSTTPAGSAGSSTMGTLQQRRHVPGANEPAASVAVEEKSKSEKPSTSSSLNRNKINPAENPYLPANTERMIKLGLLVFVVVAYKVMSYLMLEEGEGFDRAGSRLAKLLGYD</sequence>
<dbReference type="EMBL" id="JABELV010000057">
    <property type="protein sequence ID" value="KAG7548906.1"/>
    <property type="molecule type" value="Genomic_DNA"/>
</dbReference>
<evidence type="ECO:0000256" key="4">
    <source>
        <dbReference type="SAM" id="MobiDB-lite"/>
    </source>
</evidence>
<gene>
    <name evidence="5" type="ORF">FFLO_03198</name>
</gene>
<feature type="region of interest" description="Disordered" evidence="4">
    <location>
        <begin position="318"/>
        <end position="380"/>
    </location>
</feature>
<proteinExistence type="predicted"/>
<evidence type="ECO:0000256" key="1">
    <source>
        <dbReference type="ARBA" id="ARBA00022617"/>
    </source>
</evidence>
<accession>A0A8K0NTC4</accession>
<evidence type="ECO:0000313" key="5">
    <source>
        <dbReference type="EMBL" id="KAG7548906.1"/>
    </source>
</evidence>
<dbReference type="SUPFAM" id="SSF48613">
    <property type="entry name" value="Heme oxygenase-like"/>
    <property type="match status" value="1"/>
</dbReference>
<evidence type="ECO:0000256" key="3">
    <source>
        <dbReference type="ARBA" id="ARBA00023004"/>
    </source>
</evidence>
<name>A0A8K0NTC4_9TREE</name>
<protein>
    <recommendedName>
        <fullName evidence="7">Heme oxygenase-like protein</fullName>
    </recommendedName>
</protein>
<evidence type="ECO:0000256" key="2">
    <source>
        <dbReference type="ARBA" id="ARBA00022723"/>
    </source>
</evidence>
<evidence type="ECO:0008006" key="7">
    <source>
        <dbReference type="Google" id="ProtNLM"/>
    </source>
</evidence>
<dbReference type="InterPro" id="IPR016084">
    <property type="entry name" value="Haem_Oase-like_multi-hlx"/>
</dbReference>
<keyword evidence="1" id="KW-0349">Heme</keyword>
<dbReference type="Proteomes" id="UP000812966">
    <property type="component" value="Unassembled WGS sequence"/>
</dbReference>
<keyword evidence="6" id="KW-1185">Reference proteome</keyword>
<comment type="caution">
    <text evidence="5">The sequence shown here is derived from an EMBL/GenBank/DDBJ whole genome shotgun (WGS) entry which is preliminary data.</text>
</comment>
<evidence type="ECO:0000313" key="6">
    <source>
        <dbReference type="Proteomes" id="UP000812966"/>
    </source>
</evidence>
<dbReference type="Pfam" id="PF01126">
    <property type="entry name" value="Heme_oxygenase"/>
    <property type="match status" value="2"/>
</dbReference>
<dbReference type="CDD" id="cd19165">
    <property type="entry name" value="HemeO"/>
    <property type="match status" value="1"/>
</dbReference>
<keyword evidence="2" id="KW-0479">Metal-binding</keyword>
<feature type="compositionally biased region" description="Low complexity" evidence="4">
    <location>
        <begin position="324"/>
        <end position="337"/>
    </location>
</feature>
<dbReference type="AlphaFoldDB" id="A0A8K0NTC4"/>
<dbReference type="InterPro" id="IPR002051">
    <property type="entry name" value="Haem_Oase"/>
</dbReference>
<dbReference type="Gene3D" id="1.20.910.10">
    <property type="entry name" value="Heme oxygenase-like"/>
    <property type="match status" value="1"/>
</dbReference>
<dbReference type="InterPro" id="IPR016053">
    <property type="entry name" value="Haem_Oase-like"/>
</dbReference>
<dbReference type="PANTHER" id="PTHR10720:SF0">
    <property type="entry name" value="HEME OXYGENASE"/>
    <property type="match status" value="1"/>
</dbReference>
<dbReference type="GO" id="GO:0006788">
    <property type="term" value="P:heme oxidation"/>
    <property type="evidence" value="ECO:0007669"/>
    <property type="project" value="InterPro"/>
</dbReference>
<reference evidence="5" key="1">
    <citation type="submission" date="2020-04" db="EMBL/GenBank/DDBJ databases">
        <title>Analysis of mating type loci in Filobasidium floriforme.</title>
        <authorList>
            <person name="Nowrousian M."/>
        </authorList>
    </citation>
    <scope>NUCLEOTIDE SEQUENCE</scope>
    <source>
        <strain evidence="5">CBS 6242</strain>
    </source>
</reference>
<dbReference type="GO" id="GO:0004392">
    <property type="term" value="F:heme oxygenase (decyclizing) activity"/>
    <property type="evidence" value="ECO:0007669"/>
    <property type="project" value="InterPro"/>
</dbReference>
<dbReference type="GO" id="GO:0046872">
    <property type="term" value="F:metal ion binding"/>
    <property type="evidence" value="ECO:0007669"/>
    <property type="project" value="UniProtKB-KW"/>
</dbReference>
<dbReference type="PANTHER" id="PTHR10720">
    <property type="entry name" value="HEME OXYGENASE"/>
    <property type="match status" value="1"/>
</dbReference>
<organism evidence="5 6">
    <name type="scientific">Filobasidium floriforme</name>
    <dbReference type="NCBI Taxonomy" id="5210"/>
    <lineage>
        <taxon>Eukaryota</taxon>
        <taxon>Fungi</taxon>
        <taxon>Dikarya</taxon>
        <taxon>Basidiomycota</taxon>
        <taxon>Agaricomycotina</taxon>
        <taxon>Tremellomycetes</taxon>
        <taxon>Filobasidiales</taxon>
        <taxon>Filobasidiaceae</taxon>
        <taxon>Filobasidium</taxon>
    </lineage>
</organism>